<reference evidence="2 3" key="1">
    <citation type="journal article" date="2015" name="Annu Rev Anim Biosci">
        <title>The Genome 10K Project: a way forward.</title>
        <authorList>
            <person name="Koepfli K.P."/>
            <person name="Paten B."/>
            <person name="O'Brien S.J."/>
            <person name="Koepfli K.P."/>
            <person name="Paten B."/>
            <person name="Antunes A."/>
            <person name="Belov K."/>
            <person name="Bustamante C."/>
            <person name="Castoe T.A."/>
            <person name="Clawson H."/>
            <person name="Crawford A.J."/>
            <person name="Diekhans M."/>
            <person name="Distel D."/>
            <person name="Durbin R."/>
            <person name="Earl D."/>
            <person name="Fujita M.K."/>
            <person name="Gamble T."/>
            <person name="Georges A."/>
            <person name="Gemmell N."/>
            <person name="Gilbert M.T."/>
            <person name="Graves J.M."/>
            <person name="Green R.E."/>
            <person name="Hickey G."/>
            <person name="Jarvis E.D."/>
            <person name="Johnson W."/>
            <person name="Komissarov A."/>
            <person name="Korf I."/>
            <person name="Kuhn R."/>
            <person name="Larkin D.M."/>
            <person name="Lewin H."/>
            <person name="Lopez J.V."/>
            <person name="Ma J."/>
            <person name="Marques-Bonet T."/>
            <person name="Miller W."/>
            <person name="Murphy R."/>
            <person name="Pevzner P."/>
            <person name="Shapiro B."/>
            <person name="Steiner C."/>
            <person name="Tamazian G."/>
            <person name="Venkatesh B."/>
            <person name="Wang J."/>
            <person name="Wayne R."/>
            <person name="Wiley E."/>
            <person name="Yang H."/>
            <person name="Zhang G."/>
            <person name="Haussler D."/>
            <person name="Ryder O."/>
            <person name="O'Brien S.J."/>
        </authorList>
    </citation>
    <scope>NUCLEOTIDE SEQUENCE</scope>
</reference>
<proteinExistence type="predicted"/>
<feature type="compositionally biased region" description="Basic and acidic residues" evidence="1">
    <location>
        <begin position="238"/>
        <end position="249"/>
    </location>
</feature>
<dbReference type="InParanoid" id="A0A671DKK2"/>
<reference evidence="2" key="4">
    <citation type="submission" date="2025-08" db="UniProtKB">
        <authorList>
            <consortium name="Ensembl"/>
        </authorList>
    </citation>
    <scope>IDENTIFICATION</scope>
</reference>
<evidence type="ECO:0000313" key="2">
    <source>
        <dbReference type="Ensembl" id="ENSRFEP00010001586.1"/>
    </source>
</evidence>
<reference evidence="2" key="5">
    <citation type="submission" date="2025-09" db="UniProtKB">
        <authorList>
            <consortium name="Ensembl"/>
        </authorList>
    </citation>
    <scope>IDENTIFICATION</scope>
</reference>
<keyword evidence="3" id="KW-1185">Reference proteome</keyword>
<organism evidence="2 3">
    <name type="scientific">Rhinolophus ferrumequinum</name>
    <name type="common">Greater horseshoe bat</name>
    <dbReference type="NCBI Taxonomy" id="59479"/>
    <lineage>
        <taxon>Eukaryota</taxon>
        <taxon>Metazoa</taxon>
        <taxon>Chordata</taxon>
        <taxon>Craniata</taxon>
        <taxon>Vertebrata</taxon>
        <taxon>Euteleostomi</taxon>
        <taxon>Mammalia</taxon>
        <taxon>Eutheria</taxon>
        <taxon>Laurasiatheria</taxon>
        <taxon>Chiroptera</taxon>
        <taxon>Yinpterochiroptera</taxon>
        <taxon>Rhinolophoidea</taxon>
        <taxon>Rhinolophidae</taxon>
        <taxon>Rhinolophinae</taxon>
        <taxon>Rhinolophus</taxon>
    </lineage>
</organism>
<protein>
    <submittedName>
        <fullName evidence="2">Uncharacterized protein</fullName>
    </submittedName>
</protein>
<reference evidence="2 3" key="2">
    <citation type="journal article" date="2018" name="Annu Rev Anim Biosci">
        <title>Bat Biology, Genomes, and the Bat1K Project: To Generate Chromosome-Level Genomes for All Living Bat Species.</title>
        <authorList>
            <person name="Teeling E.C."/>
            <person name="Vernes S.C."/>
            <person name="Davalos L.M."/>
            <person name="Ray D.A."/>
            <person name="Gilbert M.T.P."/>
            <person name="Myers E."/>
        </authorList>
    </citation>
    <scope>NUCLEOTIDE SEQUENCE</scope>
</reference>
<dbReference type="AlphaFoldDB" id="A0A671DKK2"/>
<name>A0A671DKK2_RHIFE</name>
<dbReference type="Proteomes" id="UP000472240">
    <property type="component" value="Chromosome 6"/>
</dbReference>
<dbReference type="Ensembl" id="ENSRFET00010001749.1">
    <property type="protein sequence ID" value="ENSRFEP00010001586.1"/>
    <property type="gene ID" value="ENSRFEG00010001154.1"/>
</dbReference>
<reference evidence="3" key="3">
    <citation type="submission" date="2018-12" db="EMBL/GenBank/DDBJ databases">
        <title>G10K-VGP greater horseshoe bat female genome, primary haplotype.</title>
        <authorList>
            <person name="Teeling E."/>
            <person name="Myers G."/>
            <person name="Vernes S."/>
            <person name="Pippel M."/>
            <person name="Winkler S."/>
            <person name="Fedrigo O."/>
            <person name="Rhie A."/>
            <person name="Koren S."/>
            <person name="Phillippy A."/>
            <person name="Lewin H."/>
            <person name="Damas J."/>
            <person name="Howe K."/>
            <person name="Mountcastle J."/>
            <person name="Jarvis E.D."/>
        </authorList>
    </citation>
    <scope>NUCLEOTIDE SEQUENCE [LARGE SCALE GENOMIC DNA]</scope>
</reference>
<feature type="region of interest" description="Disordered" evidence="1">
    <location>
        <begin position="193"/>
        <end position="249"/>
    </location>
</feature>
<evidence type="ECO:0000313" key="3">
    <source>
        <dbReference type="Proteomes" id="UP000472240"/>
    </source>
</evidence>
<feature type="compositionally biased region" description="Acidic residues" evidence="1">
    <location>
        <begin position="212"/>
        <end position="221"/>
    </location>
</feature>
<sequence>FCIAKTNRFLLKLLVEIKGLQEKLVEFLGDFGWTEATCTTERWPSSGCQHLLEGGYFKSHFEFPIVGTESHRVLPALHPTAFLFLTKMWLPTSERRDTGISFLHSQSTIPRAGSCTQRGGTPPRKWGLCSCASSPSSTKPAASNVDSSSMYRKWEKSKSTGGEYIGFRQKQILRPTVDAEPDGVKLSSTLAQLPCEDQGPSPGPGLLPLSGDDCEDSEAETEASTHSCAGPKTTPATKRPDTKSPAEEM</sequence>
<evidence type="ECO:0000256" key="1">
    <source>
        <dbReference type="SAM" id="MobiDB-lite"/>
    </source>
</evidence>
<accession>A0A671DKK2</accession>